<dbReference type="OrthoDB" id="2685032at2759"/>
<gene>
    <name evidence="1" type="ORF">PAXRUDRAFT_149838</name>
</gene>
<dbReference type="InParanoid" id="A0A0D0DJJ9"/>
<evidence type="ECO:0000313" key="2">
    <source>
        <dbReference type="Proteomes" id="UP000054538"/>
    </source>
</evidence>
<reference evidence="1 2" key="1">
    <citation type="submission" date="2014-04" db="EMBL/GenBank/DDBJ databases">
        <authorList>
            <consortium name="DOE Joint Genome Institute"/>
            <person name="Kuo A."/>
            <person name="Kohler A."/>
            <person name="Jargeat P."/>
            <person name="Nagy L.G."/>
            <person name="Floudas D."/>
            <person name="Copeland A."/>
            <person name="Barry K.W."/>
            <person name="Cichocki N."/>
            <person name="Veneault-Fourrey C."/>
            <person name="LaButti K."/>
            <person name="Lindquist E.A."/>
            <person name="Lipzen A."/>
            <person name="Lundell T."/>
            <person name="Morin E."/>
            <person name="Murat C."/>
            <person name="Sun H."/>
            <person name="Tunlid A."/>
            <person name="Henrissat B."/>
            <person name="Grigoriev I.V."/>
            <person name="Hibbett D.S."/>
            <person name="Martin F."/>
            <person name="Nordberg H.P."/>
            <person name="Cantor M.N."/>
            <person name="Hua S.X."/>
        </authorList>
    </citation>
    <scope>NUCLEOTIDE SEQUENCE [LARGE SCALE GENOMIC DNA]</scope>
    <source>
        <strain evidence="1 2">Ve08.2h10</strain>
    </source>
</reference>
<dbReference type="EMBL" id="KN825405">
    <property type="protein sequence ID" value="KIK91288.1"/>
    <property type="molecule type" value="Genomic_DNA"/>
</dbReference>
<protein>
    <submittedName>
        <fullName evidence="1">Uncharacterized protein</fullName>
    </submittedName>
</protein>
<dbReference type="HOGENOM" id="CLU_2360365_0_0_1"/>
<dbReference type="AlphaFoldDB" id="A0A0D0DJJ9"/>
<proteinExistence type="predicted"/>
<organism evidence="1 2">
    <name type="scientific">Paxillus rubicundulus Ve08.2h10</name>
    <dbReference type="NCBI Taxonomy" id="930991"/>
    <lineage>
        <taxon>Eukaryota</taxon>
        <taxon>Fungi</taxon>
        <taxon>Dikarya</taxon>
        <taxon>Basidiomycota</taxon>
        <taxon>Agaricomycotina</taxon>
        <taxon>Agaricomycetes</taxon>
        <taxon>Agaricomycetidae</taxon>
        <taxon>Boletales</taxon>
        <taxon>Paxilineae</taxon>
        <taxon>Paxillaceae</taxon>
        <taxon>Paxillus</taxon>
    </lineage>
</organism>
<reference evidence="2" key="2">
    <citation type="submission" date="2015-01" db="EMBL/GenBank/DDBJ databases">
        <title>Evolutionary Origins and Diversification of the Mycorrhizal Mutualists.</title>
        <authorList>
            <consortium name="DOE Joint Genome Institute"/>
            <consortium name="Mycorrhizal Genomics Consortium"/>
            <person name="Kohler A."/>
            <person name="Kuo A."/>
            <person name="Nagy L.G."/>
            <person name="Floudas D."/>
            <person name="Copeland A."/>
            <person name="Barry K.W."/>
            <person name="Cichocki N."/>
            <person name="Veneault-Fourrey C."/>
            <person name="LaButti K."/>
            <person name="Lindquist E.A."/>
            <person name="Lipzen A."/>
            <person name="Lundell T."/>
            <person name="Morin E."/>
            <person name="Murat C."/>
            <person name="Riley R."/>
            <person name="Ohm R."/>
            <person name="Sun H."/>
            <person name="Tunlid A."/>
            <person name="Henrissat B."/>
            <person name="Grigoriev I.V."/>
            <person name="Hibbett D.S."/>
            <person name="Martin F."/>
        </authorList>
    </citation>
    <scope>NUCLEOTIDE SEQUENCE [LARGE SCALE GENOMIC DNA]</scope>
    <source>
        <strain evidence="2">Ve08.2h10</strain>
    </source>
</reference>
<dbReference type="Proteomes" id="UP000054538">
    <property type="component" value="Unassembled WGS sequence"/>
</dbReference>
<accession>A0A0D0DJJ9</accession>
<name>A0A0D0DJJ9_9AGAM</name>
<sequence length="96" mass="11260">MSKSASFEFLHGDKPWDALQAQLLAKISQLLAPNMINFNDYDVFFYIPRNQDFPCHVKRTSRLSVLRLKRCCCKHQLSTLLYNKPYPHCSQHITCQ</sequence>
<keyword evidence="2" id="KW-1185">Reference proteome</keyword>
<evidence type="ECO:0000313" key="1">
    <source>
        <dbReference type="EMBL" id="KIK91288.1"/>
    </source>
</evidence>